<dbReference type="InterPro" id="IPR012338">
    <property type="entry name" value="Beta-lactam/transpept-like"/>
</dbReference>
<keyword evidence="3" id="KW-0378">Hydrolase</keyword>
<evidence type="ECO:0000259" key="2">
    <source>
        <dbReference type="Pfam" id="PF13354"/>
    </source>
</evidence>
<feature type="domain" description="Beta-lactamase class A catalytic" evidence="2">
    <location>
        <begin position="74"/>
        <end position="194"/>
    </location>
</feature>
<gene>
    <name evidence="3" type="ORF">ACFP81_07870</name>
</gene>
<reference evidence="4" key="1">
    <citation type="journal article" date="2019" name="Int. J. Syst. Evol. Microbiol.">
        <title>The Global Catalogue of Microorganisms (GCM) 10K type strain sequencing project: providing services to taxonomists for standard genome sequencing and annotation.</title>
        <authorList>
            <consortium name="The Broad Institute Genomics Platform"/>
            <consortium name="The Broad Institute Genome Sequencing Center for Infectious Disease"/>
            <person name="Wu L."/>
            <person name="Ma J."/>
        </authorList>
    </citation>
    <scope>NUCLEOTIDE SEQUENCE [LARGE SCALE GENOMIC DNA]</scope>
    <source>
        <strain evidence="4">CGMCC 1.15772</strain>
    </source>
</reference>
<keyword evidence="4" id="KW-1185">Reference proteome</keyword>
<evidence type="ECO:0000313" key="3">
    <source>
        <dbReference type="EMBL" id="MFC6591930.1"/>
    </source>
</evidence>
<sequence length="392" mass="41718">MPKRLLTALLLVTFSAAAAHAHAQATASAAQAAAVPQADPALAPLLALLRERPQDVALSIYPVTPGQPLGAPLLEHNSAQPMPLASSMKIVVLAAYVQAVAAGELDPQQPVTLAEWETFYVLQDGGAHAEALKGLGIPTDGYGRAKDGTRRLPLDTLARVMIQYSDNAATDLLMTRLGRERLDAAVERLGLSGQEPLAPVAGVFTAWSAPKAAELLTLTPGQRADRYWAEAERVAASPGLRQPARILFRALQRDRSLADQLHNTTFPSGTTHDYARLMAAVLGADTGQFAPDELAVMRRHLGWLREVSPENAAFYSAVYLKGGSLAHGVLTDNYALTPAQGKNAGQSRAVSLFLRNLSPQEYAAAGEAMNVWMLRLAYDPAAQAAVRAALSE</sequence>
<dbReference type="InterPro" id="IPR045155">
    <property type="entry name" value="Beta-lactam_cat"/>
</dbReference>
<comment type="caution">
    <text evidence="3">The sequence shown here is derived from an EMBL/GenBank/DDBJ whole genome shotgun (WGS) entry which is preliminary data.</text>
</comment>
<organism evidence="3 4">
    <name type="scientific">Deinococcus lacus</name>
    <dbReference type="NCBI Taxonomy" id="392561"/>
    <lineage>
        <taxon>Bacteria</taxon>
        <taxon>Thermotogati</taxon>
        <taxon>Deinococcota</taxon>
        <taxon>Deinococci</taxon>
        <taxon>Deinococcales</taxon>
        <taxon>Deinococcaceae</taxon>
        <taxon>Deinococcus</taxon>
    </lineage>
</organism>
<feature type="chain" id="PRO_5046950763" evidence="1">
    <location>
        <begin position="24"/>
        <end position="392"/>
    </location>
</feature>
<name>A0ABW1YCB3_9DEIO</name>
<protein>
    <submittedName>
        <fullName evidence="3">Serine hydrolase</fullName>
    </submittedName>
</protein>
<dbReference type="GO" id="GO:0016787">
    <property type="term" value="F:hydrolase activity"/>
    <property type="evidence" value="ECO:0007669"/>
    <property type="project" value="UniProtKB-KW"/>
</dbReference>
<keyword evidence="1" id="KW-0732">Signal</keyword>
<dbReference type="SUPFAM" id="SSF56601">
    <property type="entry name" value="beta-lactamase/transpeptidase-like"/>
    <property type="match status" value="1"/>
</dbReference>
<dbReference type="EMBL" id="JBHSWD010000001">
    <property type="protein sequence ID" value="MFC6591930.1"/>
    <property type="molecule type" value="Genomic_DNA"/>
</dbReference>
<accession>A0ABW1YCB3</accession>
<proteinExistence type="predicted"/>
<dbReference type="PANTHER" id="PTHR35333">
    <property type="entry name" value="BETA-LACTAMASE"/>
    <property type="match status" value="1"/>
</dbReference>
<dbReference type="Gene3D" id="3.40.710.10">
    <property type="entry name" value="DD-peptidase/beta-lactamase superfamily"/>
    <property type="match status" value="1"/>
</dbReference>
<dbReference type="PANTHER" id="PTHR35333:SF5">
    <property type="entry name" value="CONSERVED LIPOPROTEIN LPQF-RELATED"/>
    <property type="match status" value="1"/>
</dbReference>
<evidence type="ECO:0000313" key="4">
    <source>
        <dbReference type="Proteomes" id="UP001596297"/>
    </source>
</evidence>
<dbReference type="InterPro" id="IPR000871">
    <property type="entry name" value="Beta-lactam_class-A"/>
</dbReference>
<feature type="signal peptide" evidence="1">
    <location>
        <begin position="1"/>
        <end position="23"/>
    </location>
</feature>
<dbReference type="RefSeq" id="WP_380082946.1">
    <property type="nucleotide sequence ID" value="NZ_JBHSWD010000001.1"/>
</dbReference>
<dbReference type="Proteomes" id="UP001596297">
    <property type="component" value="Unassembled WGS sequence"/>
</dbReference>
<dbReference type="Pfam" id="PF13354">
    <property type="entry name" value="Beta-lactamase2"/>
    <property type="match status" value="1"/>
</dbReference>
<evidence type="ECO:0000256" key="1">
    <source>
        <dbReference type="SAM" id="SignalP"/>
    </source>
</evidence>